<evidence type="ECO:0000313" key="3">
    <source>
        <dbReference type="Proteomes" id="UP000652761"/>
    </source>
</evidence>
<dbReference type="EMBL" id="NMUH01000763">
    <property type="protein sequence ID" value="MQL84448.1"/>
    <property type="molecule type" value="Genomic_DNA"/>
</dbReference>
<evidence type="ECO:0000313" key="2">
    <source>
        <dbReference type="EMBL" id="MQL84448.1"/>
    </source>
</evidence>
<protein>
    <submittedName>
        <fullName evidence="2">Uncharacterized protein</fullName>
    </submittedName>
</protein>
<evidence type="ECO:0000256" key="1">
    <source>
        <dbReference type="SAM" id="MobiDB-lite"/>
    </source>
</evidence>
<organism evidence="2 3">
    <name type="scientific">Colocasia esculenta</name>
    <name type="common">Wild taro</name>
    <name type="synonym">Arum esculentum</name>
    <dbReference type="NCBI Taxonomy" id="4460"/>
    <lineage>
        <taxon>Eukaryota</taxon>
        <taxon>Viridiplantae</taxon>
        <taxon>Streptophyta</taxon>
        <taxon>Embryophyta</taxon>
        <taxon>Tracheophyta</taxon>
        <taxon>Spermatophyta</taxon>
        <taxon>Magnoliopsida</taxon>
        <taxon>Liliopsida</taxon>
        <taxon>Araceae</taxon>
        <taxon>Aroideae</taxon>
        <taxon>Colocasieae</taxon>
        <taxon>Colocasia</taxon>
    </lineage>
</organism>
<dbReference type="Proteomes" id="UP000652761">
    <property type="component" value="Unassembled WGS sequence"/>
</dbReference>
<proteinExistence type="predicted"/>
<accession>A0A843ULS8</accession>
<name>A0A843ULS8_COLES</name>
<gene>
    <name evidence="2" type="ORF">Taro_016960</name>
</gene>
<comment type="caution">
    <text evidence="2">The sequence shown here is derived from an EMBL/GenBank/DDBJ whole genome shotgun (WGS) entry which is preliminary data.</text>
</comment>
<feature type="region of interest" description="Disordered" evidence="1">
    <location>
        <begin position="90"/>
        <end position="129"/>
    </location>
</feature>
<reference evidence="2" key="1">
    <citation type="submission" date="2017-07" db="EMBL/GenBank/DDBJ databases">
        <title>Taro Niue Genome Assembly and Annotation.</title>
        <authorList>
            <person name="Atibalentja N."/>
            <person name="Keating K."/>
            <person name="Fields C.J."/>
        </authorList>
    </citation>
    <scope>NUCLEOTIDE SEQUENCE</scope>
    <source>
        <strain evidence="2">Niue_2</strain>
        <tissue evidence="2">Leaf</tissue>
    </source>
</reference>
<dbReference type="AlphaFoldDB" id="A0A843ULS8"/>
<dbReference type="OrthoDB" id="673865at2759"/>
<sequence length="150" mass="15848">MGHSKAACPVLKITAEGLLPFRRKLQQELLDISRHCELHPLLDIGEEAWVPVEGHQESLDLLAPVELEVAVDVADEVAGSLPASKLGREVQIGGEAPDVLPQVPPSPGQDSSLGGGLRRHQREDAAKDGIRQLADPVMAVGVHGSHSSSG</sequence>
<keyword evidence="3" id="KW-1185">Reference proteome</keyword>